<gene>
    <name evidence="1" type="ORF">Barrevirus19_8</name>
</gene>
<dbReference type="EMBL" id="MK072016">
    <property type="protein sequence ID" value="AYV77213.1"/>
    <property type="molecule type" value="Genomic_DNA"/>
</dbReference>
<proteinExistence type="predicted"/>
<evidence type="ECO:0000313" key="1">
    <source>
        <dbReference type="EMBL" id="AYV77213.1"/>
    </source>
</evidence>
<name>A0A3G4ZUE0_9VIRU</name>
<sequence>MDAFTPEEQQFFFETFLAKSKKTGLSVTTIQNNFLFWYNQVKQINPCTLKEEEIQPLIDLLLNTKDGGDIFQSISGGFFHTWWPSLQLPFLKLTQSSSYCESVDTMWRIDWDDSPNASRYVVNSKLSAYFTKDEFAYLRGKIEYVAKQLGLNSYVLFVDFQKWFFAIKEMDICNRTEDEIRQRIDHYLNSETGRANMKILNNETFSFMTKEHFMEFYQLTRFQKRNNDKPGFWIEFDFETEKYVFAKTKK</sequence>
<organism evidence="1">
    <name type="scientific">Barrevirus sp</name>
    <dbReference type="NCBI Taxonomy" id="2487763"/>
    <lineage>
        <taxon>Viruses</taxon>
        <taxon>Varidnaviria</taxon>
        <taxon>Bamfordvirae</taxon>
        <taxon>Nucleocytoviricota</taxon>
        <taxon>Megaviricetes</taxon>
        <taxon>Imitervirales</taxon>
        <taxon>Mimiviridae</taxon>
        <taxon>Klosneuvirinae</taxon>
    </lineage>
</organism>
<accession>A0A3G4ZUE0</accession>
<reference evidence="1" key="1">
    <citation type="submission" date="2018-10" db="EMBL/GenBank/DDBJ databases">
        <title>Hidden diversity of soil giant viruses.</title>
        <authorList>
            <person name="Schulz F."/>
            <person name="Alteio L."/>
            <person name="Goudeau D."/>
            <person name="Ryan E.M."/>
            <person name="Malmstrom R.R."/>
            <person name="Blanchard J."/>
            <person name="Woyke T."/>
        </authorList>
    </citation>
    <scope>NUCLEOTIDE SEQUENCE</scope>
    <source>
        <strain evidence="1">BAV1</strain>
    </source>
</reference>
<protein>
    <submittedName>
        <fullName evidence="1">Uncharacterized protein</fullName>
    </submittedName>
</protein>